<comment type="subcellular location">
    <subcellularLocation>
        <location evidence="1">Cell membrane</location>
        <topology evidence="1">Multi-pass membrane protein</topology>
    </subcellularLocation>
</comment>
<keyword evidence="3 12" id="KW-0812">Transmembrane</keyword>
<dbReference type="Proteomes" id="UP000014137">
    <property type="component" value="Unassembled WGS sequence"/>
</dbReference>
<evidence type="ECO:0000256" key="7">
    <source>
        <dbReference type="ARBA" id="ARBA00023136"/>
    </source>
</evidence>
<keyword evidence="7 12" id="KW-0472">Membrane</keyword>
<dbReference type="InterPro" id="IPR036640">
    <property type="entry name" value="ABC1_TM_sf"/>
</dbReference>
<dbReference type="EMBL" id="MUXN01000002">
    <property type="protein sequence ID" value="OOC08072.1"/>
    <property type="molecule type" value="Genomic_DNA"/>
</dbReference>
<dbReference type="PANTHER" id="PTHR24221:SF654">
    <property type="entry name" value="ATP-BINDING CASSETTE SUB-FAMILY B MEMBER 6"/>
    <property type="match status" value="1"/>
</dbReference>
<dbReference type="OrthoDB" id="9806127at2"/>
<dbReference type="AlphaFoldDB" id="M2QS24"/>
<dbReference type="PROSITE" id="PS00211">
    <property type="entry name" value="ABC_TRANSPORTER_1"/>
    <property type="match status" value="1"/>
</dbReference>
<dbReference type="RefSeq" id="WP_005153012.1">
    <property type="nucleotide sequence ID" value="NZ_ANMG01000010.1"/>
</dbReference>
<dbReference type="SMART" id="SM00382">
    <property type="entry name" value="AAA"/>
    <property type="match status" value="1"/>
</dbReference>
<dbReference type="Gene3D" id="3.40.50.300">
    <property type="entry name" value="P-loop containing nucleotide triphosphate hydrolases"/>
    <property type="match status" value="1"/>
</dbReference>
<evidence type="ECO:0000313" key="18">
    <source>
        <dbReference type="Proteomes" id="UP000188551"/>
    </source>
</evidence>
<dbReference type="InterPro" id="IPR017871">
    <property type="entry name" value="ABC_transporter-like_CS"/>
</dbReference>
<evidence type="ECO:0000256" key="1">
    <source>
        <dbReference type="ARBA" id="ARBA00004651"/>
    </source>
</evidence>
<dbReference type="FunFam" id="3.40.50.300:FF:000287">
    <property type="entry name" value="Multidrug ABC transporter ATP-binding protein"/>
    <property type="match status" value="1"/>
</dbReference>
<evidence type="ECO:0000256" key="5">
    <source>
        <dbReference type="ARBA" id="ARBA00022840"/>
    </source>
</evidence>
<dbReference type="Proteomes" id="UP000188551">
    <property type="component" value="Unassembled WGS sequence"/>
</dbReference>
<dbReference type="EMBL" id="ANMG01000010">
    <property type="protein sequence ID" value="EMD28642.1"/>
    <property type="molecule type" value="Genomic_DNA"/>
</dbReference>
<feature type="domain" description="ABC transmembrane type-1" evidence="14">
    <location>
        <begin position="57"/>
        <end position="335"/>
    </location>
</feature>
<feature type="transmembrane region" description="Helical" evidence="12">
    <location>
        <begin position="187"/>
        <end position="210"/>
    </location>
</feature>
<evidence type="ECO:0000256" key="12">
    <source>
        <dbReference type="SAM" id="Phobius"/>
    </source>
</evidence>
<keyword evidence="5" id="KW-0067">ATP-binding</keyword>
<keyword evidence="6 12" id="KW-1133">Transmembrane helix</keyword>
<dbReference type="InterPro" id="IPR003593">
    <property type="entry name" value="AAA+_ATPase"/>
</dbReference>
<evidence type="ECO:0000256" key="6">
    <source>
        <dbReference type="ARBA" id="ARBA00022989"/>
    </source>
</evidence>
<proteinExistence type="inferred from homology"/>
<comment type="similarity">
    <text evidence="9">Belongs to the ABC transporter superfamily. Lipid exporter (TC 3.A.1.106) family.</text>
</comment>
<evidence type="ECO:0000256" key="2">
    <source>
        <dbReference type="ARBA" id="ARBA00022448"/>
    </source>
</evidence>
<keyword evidence="18" id="KW-1185">Reference proteome</keyword>
<dbReference type="Pfam" id="PF00664">
    <property type="entry name" value="ABC_membrane"/>
    <property type="match status" value="1"/>
</dbReference>
<dbReference type="InterPro" id="IPR039421">
    <property type="entry name" value="Type_1_exporter"/>
</dbReference>
<comment type="caution">
    <text evidence="15">The sequence shown here is derived from an EMBL/GenBank/DDBJ whole genome shotgun (WGS) entry which is preliminary data.</text>
</comment>
<feature type="transmembrane region" description="Helical" evidence="12">
    <location>
        <begin position="307"/>
        <end position="324"/>
    </location>
</feature>
<dbReference type="Pfam" id="PF00005">
    <property type="entry name" value="ABC_tran"/>
    <property type="match status" value="1"/>
</dbReference>
<reference evidence="16 18" key="2">
    <citation type="submission" date="2017-02" db="EMBL/GenBank/DDBJ databases">
        <title>Amycolatopsis azurea DSM 43854 draft genome.</title>
        <authorList>
            <person name="Mayilraj S."/>
        </authorList>
    </citation>
    <scope>NUCLEOTIDE SEQUENCE [LARGE SCALE GENOMIC DNA]</scope>
    <source>
        <strain evidence="16 18">DSM 43854</strain>
    </source>
</reference>
<dbReference type="InterPro" id="IPR027417">
    <property type="entry name" value="P-loop_NTPase"/>
</dbReference>
<evidence type="ECO:0000313" key="17">
    <source>
        <dbReference type="Proteomes" id="UP000014137"/>
    </source>
</evidence>
<feature type="transmembrane region" description="Helical" evidence="12">
    <location>
        <begin position="282"/>
        <end position="301"/>
    </location>
</feature>
<feature type="region of interest" description="Disordered" evidence="11">
    <location>
        <begin position="1"/>
        <end position="29"/>
    </location>
</feature>
<dbReference type="GO" id="GO:0005524">
    <property type="term" value="F:ATP binding"/>
    <property type="evidence" value="ECO:0007669"/>
    <property type="project" value="UniProtKB-KW"/>
</dbReference>
<name>M2QS24_9PSEU</name>
<accession>M2QS24</accession>
<dbReference type="GO" id="GO:0005886">
    <property type="term" value="C:plasma membrane"/>
    <property type="evidence" value="ECO:0007669"/>
    <property type="project" value="UniProtKB-SubCell"/>
</dbReference>
<dbReference type="InterPro" id="IPR003439">
    <property type="entry name" value="ABC_transporter-like_ATP-bd"/>
</dbReference>
<reference evidence="15 17" key="1">
    <citation type="submission" date="2012-10" db="EMBL/GenBank/DDBJ databases">
        <title>Genome assembly of Amycolatopsis azurea DSM 43854.</title>
        <authorList>
            <person name="Khatri I."/>
            <person name="Kaur I."/>
            <person name="Subramanian S."/>
            <person name="Mayilraj S."/>
        </authorList>
    </citation>
    <scope>NUCLEOTIDE SEQUENCE [LARGE SCALE GENOMIC DNA]</scope>
    <source>
        <strain evidence="15 17">DSM 43854</strain>
    </source>
</reference>
<dbReference type="PROSITE" id="PS50893">
    <property type="entry name" value="ABC_TRANSPORTER_2"/>
    <property type="match status" value="1"/>
</dbReference>
<evidence type="ECO:0000256" key="3">
    <source>
        <dbReference type="ARBA" id="ARBA00022692"/>
    </source>
</evidence>
<sequence length="620" mass="66000">MSTHTHTHLHGHGHGHEHGHGHGQGDAAESGRSLVTRLRSLMPLLGEHRRLITVAYLAGVLHQLLLLGSSGIGAYVVARAAVGASLDQLGGWLITLGCLIVPLVFMSIADSTYAHVAAFRALADTRAKVYAAFERLSPGYMLERRSGDLGSAAVSDVEQIELFFAHTLSPLAVASTVPVATTVALGWFHWSLACVLVPVLLLLASVPAWLRRQAELHGNELRDSLSRMSADSTDTFQGLRELVNFGAHAQRLGLLRKQGVRLAKAKSAHGRRSGIEYAATDTIALVGMLAVLVLGARLVVAGELDRALFPVAVVLAAMAMLPVLKVTEVARELATVASSADRINTLLDAPAPVSDLVSQAPAGPIVPHVRFDAVTFAYRSDLRPAVREATFEIRPGETVALVGHSGAGKSTCANLLLRFWDVTAGSVSVGGHDVRDFPQEDLRRLMTLVPQDTFLFNTSLRDNIRLGRADASDEEVEAAARAAQAHEFITTLPDGYDTVAGELGALMSGGQRQRIAIARALLKDAPILVMDEAVSNLDAASEQAVTQAMDEARHGRTTLVIAHRLSTIRTADRIVVVSGGRVAETGTHEELVALNGAYVELLASQLEGFVEQGSGSIRTP</sequence>
<comment type="function">
    <text evidence="8">ABC transporter involved in fatty acid import. Transmembrane domains (TMD) form a pore in the membrane and the ATP-binding domain (NBD) is responsible for energy generation.</text>
</comment>
<dbReference type="InterPro" id="IPR011527">
    <property type="entry name" value="ABC1_TM_dom"/>
</dbReference>
<evidence type="ECO:0000259" key="14">
    <source>
        <dbReference type="PROSITE" id="PS50929"/>
    </source>
</evidence>
<organism evidence="15 17">
    <name type="scientific">Amycolatopsis azurea DSM 43854</name>
    <dbReference type="NCBI Taxonomy" id="1238180"/>
    <lineage>
        <taxon>Bacteria</taxon>
        <taxon>Bacillati</taxon>
        <taxon>Actinomycetota</taxon>
        <taxon>Actinomycetes</taxon>
        <taxon>Pseudonocardiales</taxon>
        <taxon>Pseudonocardiaceae</taxon>
        <taxon>Amycolatopsis</taxon>
    </lineage>
</organism>
<evidence type="ECO:0000256" key="8">
    <source>
        <dbReference type="ARBA" id="ARBA00055053"/>
    </source>
</evidence>
<feature type="compositionally biased region" description="Basic residues" evidence="11">
    <location>
        <begin position="1"/>
        <end position="13"/>
    </location>
</feature>
<dbReference type="PATRIC" id="fig|1238180.3.peg.1624"/>
<keyword evidence="2" id="KW-0813">Transport</keyword>
<evidence type="ECO:0000256" key="9">
    <source>
        <dbReference type="ARBA" id="ARBA00061644"/>
    </source>
</evidence>
<evidence type="ECO:0000313" key="16">
    <source>
        <dbReference type="EMBL" id="OOC08072.1"/>
    </source>
</evidence>
<keyword evidence="4" id="KW-0547">Nucleotide-binding</keyword>
<gene>
    <name evidence="16" type="ORF">B0293_04125</name>
    <name evidence="15" type="ORF">C791_0266</name>
</gene>
<dbReference type="GO" id="GO:0140359">
    <property type="term" value="F:ABC-type transporter activity"/>
    <property type="evidence" value="ECO:0007669"/>
    <property type="project" value="InterPro"/>
</dbReference>
<feature type="transmembrane region" description="Helical" evidence="12">
    <location>
        <begin position="89"/>
        <end position="109"/>
    </location>
</feature>
<feature type="transmembrane region" description="Helical" evidence="12">
    <location>
        <begin position="51"/>
        <end position="77"/>
    </location>
</feature>
<dbReference type="Gene3D" id="1.20.1560.10">
    <property type="entry name" value="ABC transporter type 1, transmembrane domain"/>
    <property type="match status" value="1"/>
</dbReference>
<evidence type="ECO:0000256" key="4">
    <source>
        <dbReference type="ARBA" id="ARBA00022741"/>
    </source>
</evidence>
<evidence type="ECO:0000256" key="10">
    <source>
        <dbReference type="ARBA" id="ARBA00071747"/>
    </source>
</evidence>
<dbReference type="GO" id="GO:0016887">
    <property type="term" value="F:ATP hydrolysis activity"/>
    <property type="evidence" value="ECO:0007669"/>
    <property type="project" value="InterPro"/>
</dbReference>
<feature type="domain" description="ABC transporter" evidence="13">
    <location>
        <begin position="369"/>
        <end position="604"/>
    </location>
</feature>
<dbReference type="SUPFAM" id="SSF52540">
    <property type="entry name" value="P-loop containing nucleoside triphosphate hydrolases"/>
    <property type="match status" value="1"/>
</dbReference>
<evidence type="ECO:0000259" key="13">
    <source>
        <dbReference type="PROSITE" id="PS50893"/>
    </source>
</evidence>
<dbReference type="PANTHER" id="PTHR24221">
    <property type="entry name" value="ATP-BINDING CASSETTE SUB-FAMILY B"/>
    <property type="match status" value="1"/>
</dbReference>
<dbReference type="SUPFAM" id="SSF90123">
    <property type="entry name" value="ABC transporter transmembrane region"/>
    <property type="match status" value="1"/>
</dbReference>
<evidence type="ECO:0000256" key="11">
    <source>
        <dbReference type="SAM" id="MobiDB-lite"/>
    </source>
</evidence>
<dbReference type="PROSITE" id="PS50929">
    <property type="entry name" value="ABC_TM1F"/>
    <property type="match status" value="1"/>
</dbReference>
<evidence type="ECO:0000313" key="15">
    <source>
        <dbReference type="EMBL" id="EMD28642.1"/>
    </source>
</evidence>
<protein>
    <recommendedName>
        <fullName evidence="10">Fatty acid ABC transporter ATP-binding/permease protein</fullName>
    </recommendedName>
</protein>